<dbReference type="Proteomes" id="UP000091956">
    <property type="component" value="Unassembled WGS sequence"/>
</dbReference>
<reference evidence="5" key="2">
    <citation type="journal article" date="2018" name="Nat. Commun.">
        <title>Extreme sensitivity to ultraviolet light in the fungal pathogen causing white-nose syndrome of bats.</title>
        <authorList>
            <person name="Palmer J.M."/>
            <person name="Drees K.P."/>
            <person name="Foster J.T."/>
            <person name="Lindner D.L."/>
        </authorList>
    </citation>
    <scope>NUCLEOTIDE SEQUENCE [LARGE SCALE GENOMIC DNA]</scope>
    <source>
        <strain evidence="5">UAMH 10579</strain>
    </source>
</reference>
<sequence length="674" mass="68029">MGTFVFKWEHPASEVIVTGTFDNWAQTEKLHKKGDIFEKEVTLPSAAEKIYYKFLVDGNWVTDHTAPQEKDNLGNLNNYLTTDRIKTHTHTPAAAALMSGVTPNSTTAALAKDVPKENGSSSALPGAFPETPATEPESFSVNPIPASAGNGNPITLAPGQAVPHPSTINGNTIASGVHDDEELKAADLAKGPTYSVNPIPATAGGGNPITLAPGEPVPNPSTITGNTIASTVRTDKESYENSGGLGTAPFLPPVVTPEAERNAKGTGVLDLPSVSKGGLIPESSLAMGEGGAGNYDASPIIQSVGPGATTAALAGAVPLEKDIKGKEAATIQSVGPGATTAALAGAVPLEKTGSSVPDLVKESQEAAHFPPEASAVPEEVEEKKEVERELLSGVPLAPVTSDGTTKESHDAAKFGAGAAAAVAVGGAAFAVGAAAKGKVSEAVANAPNPSEVSKSIPIPDSIRESISNINETAKRQSVAGIPAESDVVPETVRQSISAAHESPEAAAYQVPVMEKKEVESELLREVPTDVSKGESAPSSAAGGAVATAAPVLASPAVVAAVTEEEVGRQAELPKESVVSDLSDVSPGTSEPVEKQTSPVVTTGVASGVVPATSVGAAAVAPPTPAKDSTAGVAATKAAAAGSSSGSPAAALAKEQQQKKRRSFFGKLKDKLKDL</sequence>
<feature type="region of interest" description="Disordered" evidence="2">
    <location>
        <begin position="615"/>
        <end position="674"/>
    </location>
</feature>
<feature type="region of interest" description="Disordered" evidence="2">
    <location>
        <begin position="115"/>
        <end position="138"/>
    </location>
</feature>
<dbReference type="STRING" id="342668.A0A1B8GN87"/>
<dbReference type="PANTHER" id="PTHR10343:SF81">
    <property type="entry name" value="CRUCIFORM DNA-RECOGNIZING PROTEIN 1-RELATED"/>
    <property type="match status" value="1"/>
</dbReference>
<protein>
    <recommendedName>
        <fullName evidence="3">AMP-activated protein kinase glycogen-binding domain-containing protein</fullName>
    </recommendedName>
</protein>
<gene>
    <name evidence="4" type="ORF">VE01_04639</name>
</gene>
<dbReference type="AlphaFoldDB" id="A0A1B8GN87"/>
<dbReference type="RefSeq" id="XP_018131037.1">
    <property type="nucleotide sequence ID" value="XM_018274109.2"/>
</dbReference>
<feature type="region of interest" description="Disordered" evidence="2">
    <location>
        <begin position="568"/>
        <end position="599"/>
    </location>
</feature>
<dbReference type="GO" id="GO:0005634">
    <property type="term" value="C:nucleus"/>
    <property type="evidence" value="ECO:0007669"/>
    <property type="project" value="TreeGrafter"/>
</dbReference>
<keyword evidence="5" id="KW-1185">Reference proteome</keyword>
<name>A0A1B8GN87_9PEZI</name>
<dbReference type="GO" id="GO:0005737">
    <property type="term" value="C:cytoplasm"/>
    <property type="evidence" value="ECO:0007669"/>
    <property type="project" value="TreeGrafter"/>
</dbReference>
<accession>A0A1B8GN87</accession>
<evidence type="ECO:0000313" key="5">
    <source>
        <dbReference type="Proteomes" id="UP000091956"/>
    </source>
</evidence>
<dbReference type="InterPro" id="IPR032640">
    <property type="entry name" value="AMPK1_CBM"/>
</dbReference>
<feature type="domain" description="AMP-activated protein kinase glycogen-binding" evidence="3">
    <location>
        <begin position="4"/>
        <end position="83"/>
    </location>
</feature>
<organism evidence="4 5">
    <name type="scientific">Pseudogymnoascus verrucosus</name>
    <dbReference type="NCBI Taxonomy" id="342668"/>
    <lineage>
        <taxon>Eukaryota</taxon>
        <taxon>Fungi</taxon>
        <taxon>Dikarya</taxon>
        <taxon>Ascomycota</taxon>
        <taxon>Pezizomycotina</taxon>
        <taxon>Leotiomycetes</taxon>
        <taxon>Thelebolales</taxon>
        <taxon>Thelebolaceae</taxon>
        <taxon>Pseudogymnoascus</taxon>
    </lineage>
</organism>
<dbReference type="GeneID" id="28838025"/>
<feature type="compositionally biased region" description="Basic and acidic residues" evidence="2">
    <location>
        <begin position="381"/>
        <end position="390"/>
    </location>
</feature>
<reference evidence="4 5" key="1">
    <citation type="submission" date="2016-03" db="EMBL/GenBank/DDBJ databases">
        <title>Comparative genomics of Pseudogymnoascus destructans, the fungus causing white-nose syndrome of bats.</title>
        <authorList>
            <person name="Palmer J.M."/>
            <person name="Drees K.P."/>
            <person name="Foster J.T."/>
            <person name="Lindner D.L."/>
        </authorList>
    </citation>
    <scope>NUCLEOTIDE SEQUENCE [LARGE SCALE GENOMIC DNA]</scope>
    <source>
        <strain evidence="4 5">UAMH 10579</strain>
    </source>
</reference>
<feature type="region of interest" description="Disordered" evidence="2">
    <location>
        <begin position="364"/>
        <end position="408"/>
    </location>
</feature>
<dbReference type="GO" id="GO:0019901">
    <property type="term" value="F:protein kinase binding"/>
    <property type="evidence" value="ECO:0007669"/>
    <property type="project" value="TreeGrafter"/>
</dbReference>
<feature type="compositionally biased region" description="Low complexity" evidence="2">
    <location>
        <begin position="628"/>
        <end position="654"/>
    </location>
</feature>
<dbReference type="GO" id="GO:0007165">
    <property type="term" value="P:signal transduction"/>
    <property type="evidence" value="ECO:0007669"/>
    <property type="project" value="TreeGrafter"/>
</dbReference>
<evidence type="ECO:0000256" key="2">
    <source>
        <dbReference type="SAM" id="MobiDB-lite"/>
    </source>
</evidence>
<evidence type="ECO:0000256" key="1">
    <source>
        <dbReference type="ARBA" id="ARBA00038216"/>
    </source>
</evidence>
<comment type="similarity">
    <text evidence="1">Belongs to the CRP1/MDG1 family.</text>
</comment>
<dbReference type="CDD" id="cd02859">
    <property type="entry name" value="E_set_AMPKbeta_like_N"/>
    <property type="match status" value="1"/>
</dbReference>
<proteinExistence type="inferred from homology"/>
<evidence type="ECO:0000259" key="3">
    <source>
        <dbReference type="Pfam" id="PF16561"/>
    </source>
</evidence>
<dbReference type="InterPro" id="IPR013783">
    <property type="entry name" value="Ig-like_fold"/>
</dbReference>
<dbReference type="PANTHER" id="PTHR10343">
    <property type="entry name" value="5'-AMP-ACTIVATED PROTEIN KINASE , BETA SUBUNIT"/>
    <property type="match status" value="1"/>
</dbReference>
<dbReference type="OrthoDB" id="5873279at2759"/>
<dbReference type="SUPFAM" id="SSF81296">
    <property type="entry name" value="E set domains"/>
    <property type="match status" value="1"/>
</dbReference>
<dbReference type="InterPro" id="IPR014756">
    <property type="entry name" value="Ig_E-set"/>
</dbReference>
<evidence type="ECO:0000313" key="4">
    <source>
        <dbReference type="EMBL" id="OBT97304.1"/>
    </source>
</evidence>
<dbReference type="Pfam" id="PF16561">
    <property type="entry name" value="AMPK1_CBM"/>
    <property type="match status" value="1"/>
</dbReference>
<dbReference type="InterPro" id="IPR050827">
    <property type="entry name" value="CRP1_MDG1_kinase"/>
</dbReference>
<dbReference type="EMBL" id="KV460223">
    <property type="protein sequence ID" value="OBT97304.1"/>
    <property type="molecule type" value="Genomic_DNA"/>
</dbReference>
<dbReference type="Gene3D" id="2.60.40.10">
    <property type="entry name" value="Immunoglobulins"/>
    <property type="match status" value="1"/>
</dbReference>
<dbReference type="GO" id="GO:0031588">
    <property type="term" value="C:nucleotide-activated protein kinase complex"/>
    <property type="evidence" value="ECO:0007669"/>
    <property type="project" value="TreeGrafter"/>
</dbReference>